<dbReference type="Gene3D" id="1.10.1220.10">
    <property type="entry name" value="Met repressor-like"/>
    <property type="match status" value="1"/>
</dbReference>
<evidence type="ECO:0000313" key="2">
    <source>
        <dbReference type="EMBL" id="MEJ1092382.1"/>
    </source>
</evidence>
<dbReference type="InterPro" id="IPR010985">
    <property type="entry name" value="Ribbon_hlx_hlx"/>
</dbReference>
<dbReference type="RefSeq" id="WP_337320874.1">
    <property type="nucleotide sequence ID" value="NZ_JBBDGN010000012.1"/>
</dbReference>
<dbReference type="Pfam" id="PF22513">
    <property type="entry name" value="FitA-like_RHH"/>
    <property type="match status" value="1"/>
</dbReference>
<evidence type="ECO:0000259" key="1">
    <source>
        <dbReference type="Pfam" id="PF22513"/>
    </source>
</evidence>
<dbReference type="InterPro" id="IPR053853">
    <property type="entry name" value="FitA-like_RHH"/>
</dbReference>
<proteinExistence type="predicted"/>
<keyword evidence="3" id="KW-1185">Reference proteome</keyword>
<comment type="caution">
    <text evidence="2">The sequence shown here is derived from an EMBL/GenBank/DDBJ whole genome shotgun (WGS) entry which is preliminary data.</text>
</comment>
<dbReference type="EMBL" id="JBBDGN010000012">
    <property type="protein sequence ID" value="MEJ1092382.1"/>
    <property type="molecule type" value="Genomic_DNA"/>
</dbReference>
<evidence type="ECO:0000313" key="3">
    <source>
        <dbReference type="Proteomes" id="UP001366085"/>
    </source>
</evidence>
<name>A0ABU8LPX5_9MICO</name>
<sequence length="78" mass="8245">MSTITVRGLDEDVIRALKLRAAQGGRSMEAEVRSILTAAAHSADSERGFGSFLAATFAGTDAPTIPPRSELPRPVDFS</sequence>
<dbReference type="InterPro" id="IPR013321">
    <property type="entry name" value="Arc_rbn_hlx_hlx"/>
</dbReference>
<feature type="domain" description="Antitoxin FitA-like ribbon-helix-helix" evidence="1">
    <location>
        <begin position="3"/>
        <end position="40"/>
    </location>
</feature>
<gene>
    <name evidence="2" type="ORF">WDU93_11885</name>
</gene>
<reference evidence="2 3" key="1">
    <citation type="submission" date="2024-02" db="EMBL/GenBank/DDBJ databases">
        <authorList>
            <person name="Saticioglu I.B."/>
        </authorList>
    </citation>
    <scope>NUCLEOTIDE SEQUENCE [LARGE SCALE GENOMIC DNA]</scope>
    <source>
        <strain evidence="2 3">Mu-43</strain>
    </source>
</reference>
<dbReference type="Proteomes" id="UP001366085">
    <property type="component" value="Unassembled WGS sequence"/>
</dbReference>
<accession>A0ABU8LPX5</accession>
<organism evidence="2 3">
    <name type="scientific">Microbacterium istanbulense</name>
    <dbReference type="NCBI Taxonomy" id="3122049"/>
    <lineage>
        <taxon>Bacteria</taxon>
        <taxon>Bacillati</taxon>
        <taxon>Actinomycetota</taxon>
        <taxon>Actinomycetes</taxon>
        <taxon>Micrococcales</taxon>
        <taxon>Microbacteriaceae</taxon>
        <taxon>Microbacterium</taxon>
    </lineage>
</organism>
<protein>
    <submittedName>
        <fullName evidence="2">Toxin-antitoxin system</fullName>
    </submittedName>
</protein>
<dbReference type="SUPFAM" id="SSF47598">
    <property type="entry name" value="Ribbon-helix-helix"/>
    <property type="match status" value="1"/>
</dbReference>